<evidence type="ECO:0000313" key="2">
    <source>
        <dbReference type="Proteomes" id="UP001312865"/>
    </source>
</evidence>
<organism evidence="1 2">
    <name type="scientific">Bacillus spongiae</name>
    <dbReference type="NCBI Taxonomy" id="2683610"/>
    <lineage>
        <taxon>Bacteria</taxon>
        <taxon>Bacillati</taxon>
        <taxon>Bacillota</taxon>
        <taxon>Bacilli</taxon>
        <taxon>Bacillales</taxon>
        <taxon>Bacillaceae</taxon>
        <taxon>Bacillus</taxon>
    </lineage>
</organism>
<dbReference type="InterPro" id="IPR050583">
    <property type="entry name" value="Mycobacterial_A85_antigen"/>
</dbReference>
<dbReference type="InterPro" id="IPR029058">
    <property type="entry name" value="AB_hydrolase_fold"/>
</dbReference>
<accession>A0ABU8HBB3</accession>
<dbReference type="InterPro" id="IPR000801">
    <property type="entry name" value="Esterase-like"/>
</dbReference>
<reference evidence="1 2" key="1">
    <citation type="journal article" date="2018" name="J. Microbiol.">
        <title>Bacillus spongiae sp. nov., isolated from sponge of Jeju Island.</title>
        <authorList>
            <person name="Lee G.E."/>
            <person name="Im W.T."/>
            <person name="Park J.S."/>
        </authorList>
    </citation>
    <scope>NUCLEOTIDE SEQUENCE [LARGE SCALE GENOMIC DNA]</scope>
    <source>
        <strain evidence="1 2">135PIL107-10</strain>
    </source>
</reference>
<dbReference type="RefSeq" id="WP_336585992.1">
    <property type="nucleotide sequence ID" value="NZ_JBBAXC010000003.1"/>
</dbReference>
<evidence type="ECO:0000313" key="1">
    <source>
        <dbReference type="EMBL" id="MEI5906565.1"/>
    </source>
</evidence>
<dbReference type="Pfam" id="PF00756">
    <property type="entry name" value="Esterase"/>
    <property type="match status" value="1"/>
</dbReference>
<dbReference type="Gene3D" id="3.40.50.1820">
    <property type="entry name" value="alpha/beta hydrolase"/>
    <property type="match status" value="1"/>
</dbReference>
<dbReference type="SUPFAM" id="SSF53474">
    <property type="entry name" value="alpha/beta-Hydrolases"/>
    <property type="match status" value="1"/>
</dbReference>
<protein>
    <submittedName>
        <fullName evidence="1">Esterase family protein</fullName>
    </submittedName>
</protein>
<name>A0ABU8HBB3_9BACI</name>
<dbReference type="PANTHER" id="PTHR48098">
    <property type="entry name" value="ENTEROCHELIN ESTERASE-RELATED"/>
    <property type="match status" value="1"/>
</dbReference>
<comment type="caution">
    <text evidence="1">The sequence shown here is derived from an EMBL/GenBank/DDBJ whole genome shotgun (WGS) entry which is preliminary data.</text>
</comment>
<sequence>MATSRGMIEEQTIFSSYLQEDISLLIYLPENFSPLYKYSLLIVQDGKDYIQLGRLPRLADQLLDNDEIDNTIIVAIPYNNVKDRRNKYHPEGEQSEAYIRFIAHELTPYLDKIFPTYQMGMGRILMGDSLAATVSLRTALKYPNTFGKVILQSPYVDDSVLEEVRAFTQTPLLDIYHIIGKKETAVKTTDGGTKNFIEPNRELHTLMNEKGFNSFYEEFDGDHTWKYWQPDLKRALKMML</sequence>
<keyword evidence="2" id="KW-1185">Reference proteome</keyword>
<gene>
    <name evidence="1" type="ORF">WAK64_05775</name>
</gene>
<proteinExistence type="predicted"/>
<dbReference type="Proteomes" id="UP001312865">
    <property type="component" value="Unassembled WGS sequence"/>
</dbReference>
<dbReference type="EMBL" id="JBBAXC010000003">
    <property type="protein sequence ID" value="MEI5906565.1"/>
    <property type="molecule type" value="Genomic_DNA"/>
</dbReference>
<dbReference type="PANTHER" id="PTHR48098:SF3">
    <property type="entry name" value="IRON(III) ENTEROBACTIN ESTERASE"/>
    <property type="match status" value="1"/>
</dbReference>